<feature type="compositionally biased region" description="Polar residues" evidence="1">
    <location>
        <begin position="137"/>
        <end position="157"/>
    </location>
</feature>
<feature type="compositionally biased region" description="Basic and acidic residues" evidence="1">
    <location>
        <begin position="179"/>
        <end position="190"/>
    </location>
</feature>
<dbReference type="AlphaFoldDB" id="G4YV36"/>
<dbReference type="Proteomes" id="UP000002640">
    <property type="component" value="Unassembled WGS sequence"/>
</dbReference>
<gene>
    <name evidence="2" type="ORF">PHYSODRAFT_260184</name>
</gene>
<dbReference type="KEGG" id="psoj:PHYSODRAFT_260184"/>
<evidence type="ECO:0000313" key="3">
    <source>
        <dbReference type="Proteomes" id="UP000002640"/>
    </source>
</evidence>
<sequence>MPAPQHAPSSGDASPRARLGDAGRRALVSALRPTSPRFAPPSSVEARPPSPPQAPPAISIPLAASGNGVSPRPSGGSPKMFGMGNKALIAVLASAGCPTSTPAPPVRSPSTNSRKDRLSPRPLSTNQPPRLPLRPPSGSQIQQMPSHNYQRLTSSYQPRHPPSCCAECLKQVRQKARARCWEKKAAAQREDQEDEEKDEEEKEESADEYEEKDGVVHF</sequence>
<reference evidence="2 3" key="1">
    <citation type="journal article" date="2006" name="Science">
        <title>Phytophthora genome sequences uncover evolutionary origins and mechanisms of pathogenesis.</title>
        <authorList>
            <person name="Tyler B.M."/>
            <person name="Tripathy S."/>
            <person name="Zhang X."/>
            <person name="Dehal P."/>
            <person name="Jiang R.H."/>
            <person name="Aerts A."/>
            <person name="Arredondo F.D."/>
            <person name="Baxter L."/>
            <person name="Bensasson D."/>
            <person name="Beynon J.L."/>
            <person name="Chapman J."/>
            <person name="Damasceno C.M."/>
            <person name="Dorrance A.E."/>
            <person name="Dou D."/>
            <person name="Dickerman A.W."/>
            <person name="Dubchak I.L."/>
            <person name="Garbelotto M."/>
            <person name="Gijzen M."/>
            <person name="Gordon S.G."/>
            <person name="Govers F."/>
            <person name="Grunwald N.J."/>
            <person name="Huang W."/>
            <person name="Ivors K.L."/>
            <person name="Jones R.W."/>
            <person name="Kamoun S."/>
            <person name="Krampis K."/>
            <person name="Lamour K.H."/>
            <person name="Lee M.K."/>
            <person name="McDonald W.H."/>
            <person name="Medina M."/>
            <person name="Meijer H.J."/>
            <person name="Nordberg E.K."/>
            <person name="Maclean D.J."/>
            <person name="Ospina-Giraldo M.D."/>
            <person name="Morris P.F."/>
            <person name="Phuntumart V."/>
            <person name="Putnam N.H."/>
            <person name="Rash S."/>
            <person name="Rose J.K."/>
            <person name="Sakihama Y."/>
            <person name="Salamov A.A."/>
            <person name="Savidor A."/>
            <person name="Scheuring C.F."/>
            <person name="Smith B.M."/>
            <person name="Sobral B.W."/>
            <person name="Terry A."/>
            <person name="Torto-Alalibo T.A."/>
            <person name="Win J."/>
            <person name="Xu Z."/>
            <person name="Zhang H."/>
            <person name="Grigoriev I.V."/>
            <person name="Rokhsar D.S."/>
            <person name="Boore J.L."/>
        </authorList>
    </citation>
    <scope>NUCLEOTIDE SEQUENCE [LARGE SCALE GENOMIC DNA]</scope>
    <source>
        <strain evidence="2 3">P6497</strain>
    </source>
</reference>
<evidence type="ECO:0000313" key="2">
    <source>
        <dbReference type="EMBL" id="EGZ24335.1"/>
    </source>
</evidence>
<dbReference type="GeneID" id="20639160"/>
<evidence type="ECO:0000256" key="1">
    <source>
        <dbReference type="SAM" id="MobiDB-lite"/>
    </source>
</evidence>
<feature type="region of interest" description="Disordered" evidence="1">
    <location>
        <begin position="96"/>
        <end position="160"/>
    </location>
</feature>
<feature type="region of interest" description="Disordered" evidence="1">
    <location>
        <begin position="179"/>
        <end position="218"/>
    </location>
</feature>
<feature type="compositionally biased region" description="Low complexity" evidence="1">
    <location>
        <begin position="56"/>
        <end position="65"/>
    </location>
</feature>
<keyword evidence="3" id="KW-1185">Reference proteome</keyword>
<dbReference type="SMR" id="G4YV36"/>
<accession>G4YV36</accession>
<dbReference type="EMBL" id="JH159152">
    <property type="protein sequence ID" value="EGZ24335.1"/>
    <property type="molecule type" value="Genomic_DNA"/>
</dbReference>
<feature type="region of interest" description="Disordered" evidence="1">
    <location>
        <begin position="1"/>
        <end position="82"/>
    </location>
</feature>
<proteinExistence type="predicted"/>
<name>G4YV36_PHYSP</name>
<feature type="compositionally biased region" description="Acidic residues" evidence="1">
    <location>
        <begin position="191"/>
        <end position="211"/>
    </location>
</feature>
<dbReference type="InParanoid" id="G4YV36"/>
<organism evidence="2 3">
    <name type="scientific">Phytophthora sojae (strain P6497)</name>
    <name type="common">Soybean stem and root rot agent</name>
    <name type="synonym">Phytophthora megasperma f. sp. glycines</name>
    <dbReference type="NCBI Taxonomy" id="1094619"/>
    <lineage>
        <taxon>Eukaryota</taxon>
        <taxon>Sar</taxon>
        <taxon>Stramenopiles</taxon>
        <taxon>Oomycota</taxon>
        <taxon>Peronosporomycetes</taxon>
        <taxon>Peronosporales</taxon>
        <taxon>Peronosporaceae</taxon>
        <taxon>Phytophthora</taxon>
    </lineage>
</organism>
<protein>
    <submittedName>
        <fullName evidence="2">Uncharacterized protein</fullName>
    </submittedName>
</protein>
<dbReference type="RefSeq" id="XP_009519623.1">
    <property type="nucleotide sequence ID" value="XM_009521328.1"/>
</dbReference>